<dbReference type="RefSeq" id="WP_253652978.1">
    <property type="nucleotide sequence ID" value="NZ_BAAAOE010000004.1"/>
</dbReference>
<organism evidence="1 2">
    <name type="scientific">Williamsia serinedens</name>
    <dbReference type="NCBI Taxonomy" id="391736"/>
    <lineage>
        <taxon>Bacteria</taxon>
        <taxon>Bacillati</taxon>
        <taxon>Actinomycetota</taxon>
        <taxon>Actinomycetes</taxon>
        <taxon>Mycobacteriales</taxon>
        <taxon>Nocardiaceae</taxon>
        <taxon>Williamsia</taxon>
    </lineage>
</organism>
<evidence type="ECO:0000313" key="1">
    <source>
        <dbReference type="EMBL" id="MCP2159406.1"/>
    </source>
</evidence>
<comment type="caution">
    <text evidence="1">The sequence shown here is derived from an EMBL/GenBank/DDBJ whole genome shotgun (WGS) entry which is preliminary data.</text>
</comment>
<accession>A0ABT1GWZ9</accession>
<gene>
    <name evidence="1" type="ORF">LX12_000570</name>
</gene>
<name>A0ABT1GWZ9_9NOCA</name>
<keyword evidence="2" id="KW-1185">Reference proteome</keyword>
<protein>
    <submittedName>
        <fullName evidence="1">Uncharacterized protein</fullName>
    </submittedName>
</protein>
<sequence length="203" mass="22617">MSVHPCPDKTAADWLLASDCDWFDLVTSGSTGFEAYARLRFIRDPAFPGEKHSDVDFTPDGPGPTELWQLAVAVEHLATHTATPDNLYFLIWDGWPGSYDTAGAAQVLLKDDRFGVVRRYHLFTGDSDLFSWETHSPRASPRSELPDPAFTWPADRAWCIADDIDPHFATIAATLPAIYVLGTENRIDVTPPEDRTVGPPLWF</sequence>
<reference evidence="1 2" key="1">
    <citation type="submission" date="2022-06" db="EMBL/GenBank/DDBJ databases">
        <title>Genomic Encyclopedia of Archaeal and Bacterial Type Strains, Phase II (KMG-II): from individual species to whole genera.</title>
        <authorList>
            <person name="Goeker M."/>
        </authorList>
    </citation>
    <scope>NUCLEOTIDE SEQUENCE [LARGE SCALE GENOMIC DNA]</scope>
    <source>
        <strain evidence="1 2">DSM 45037</strain>
    </source>
</reference>
<dbReference type="EMBL" id="JAMTCG010000001">
    <property type="protein sequence ID" value="MCP2159406.1"/>
    <property type="molecule type" value="Genomic_DNA"/>
</dbReference>
<dbReference type="Proteomes" id="UP001205740">
    <property type="component" value="Unassembled WGS sequence"/>
</dbReference>
<proteinExistence type="predicted"/>
<evidence type="ECO:0000313" key="2">
    <source>
        <dbReference type="Proteomes" id="UP001205740"/>
    </source>
</evidence>